<dbReference type="GO" id="GO:0009403">
    <property type="term" value="P:toxin biosynthetic process"/>
    <property type="evidence" value="ECO:0007669"/>
    <property type="project" value="InterPro"/>
</dbReference>
<dbReference type="InterPro" id="IPR003825">
    <property type="entry name" value="Colicin-V_CvpA"/>
</dbReference>
<evidence type="ECO:0000256" key="3">
    <source>
        <dbReference type="ARBA" id="ARBA00022989"/>
    </source>
</evidence>
<feature type="transmembrane region" description="Helical" evidence="5">
    <location>
        <begin position="31"/>
        <end position="49"/>
    </location>
</feature>
<sequence>MNYIDIILGLLLLFAAINGLRKGLISELASLAALVLGVWGAIEFSYITTDFLTEYFNLDTDYLNIISFVVTFIVIVILVHLVGNAAGKLIEVAMLGFINRLAGLAFGVLRTALVLSIILLVFDKIDEDVEIISEKAKTESRAYYPIRNFAPSLFPFIDIWDDKTGKDSDDVITKVKEALTGADKK</sequence>
<keyword evidence="2 5" id="KW-0812">Transmembrane</keyword>
<evidence type="ECO:0000256" key="4">
    <source>
        <dbReference type="ARBA" id="ARBA00023136"/>
    </source>
</evidence>
<gene>
    <name evidence="6" type="ORF">D1164_08400</name>
</gene>
<dbReference type="PANTHER" id="PTHR37306:SF1">
    <property type="entry name" value="COLICIN V PRODUCTION PROTEIN"/>
    <property type="match status" value="1"/>
</dbReference>
<evidence type="ECO:0000256" key="5">
    <source>
        <dbReference type="SAM" id="Phobius"/>
    </source>
</evidence>
<evidence type="ECO:0000256" key="1">
    <source>
        <dbReference type="ARBA" id="ARBA00004141"/>
    </source>
</evidence>
<dbReference type="Pfam" id="PF02674">
    <property type="entry name" value="Colicin_V"/>
    <property type="match status" value="1"/>
</dbReference>
<reference evidence="6 7" key="1">
    <citation type="journal article" date="2015" name="Int. J. Syst. Evol. Microbiol.">
        <title>Mariniphaga sediminis sp. nov., isolated from coastal sediment.</title>
        <authorList>
            <person name="Wang F.Q."/>
            <person name="Shen Q.Y."/>
            <person name="Chen G.J."/>
            <person name="Du Z.J."/>
        </authorList>
    </citation>
    <scope>NUCLEOTIDE SEQUENCE [LARGE SCALE GENOMIC DNA]</scope>
    <source>
        <strain evidence="6 7">SY21</strain>
    </source>
</reference>
<evidence type="ECO:0000313" key="6">
    <source>
        <dbReference type="EMBL" id="RIH65669.1"/>
    </source>
</evidence>
<feature type="transmembrane region" description="Helical" evidence="5">
    <location>
        <begin position="61"/>
        <end position="81"/>
    </location>
</feature>
<dbReference type="PANTHER" id="PTHR37306">
    <property type="entry name" value="COLICIN V PRODUCTION PROTEIN"/>
    <property type="match status" value="1"/>
</dbReference>
<protein>
    <submittedName>
        <fullName evidence="6">CvpA family protein</fullName>
    </submittedName>
</protein>
<feature type="transmembrane region" description="Helical" evidence="5">
    <location>
        <begin position="101"/>
        <end position="122"/>
    </location>
</feature>
<name>A0A399D1Z0_9BACT</name>
<accession>A0A399D1Z0</accession>
<dbReference type="OrthoDB" id="9799585at2"/>
<keyword evidence="4 5" id="KW-0472">Membrane</keyword>
<dbReference type="RefSeq" id="WP_119349510.1">
    <property type="nucleotide sequence ID" value="NZ_QWET01000005.1"/>
</dbReference>
<comment type="caution">
    <text evidence="6">The sequence shown here is derived from an EMBL/GenBank/DDBJ whole genome shotgun (WGS) entry which is preliminary data.</text>
</comment>
<comment type="subcellular location">
    <subcellularLocation>
        <location evidence="1">Membrane</location>
        <topology evidence="1">Multi-pass membrane protein</topology>
    </subcellularLocation>
</comment>
<evidence type="ECO:0000256" key="2">
    <source>
        <dbReference type="ARBA" id="ARBA00022692"/>
    </source>
</evidence>
<keyword evidence="3 5" id="KW-1133">Transmembrane helix</keyword>
<keyword evidence="7" id="KW-1185">Reference proteome</keyword>
<evidence type="ECO:0000313" key="7">
    <source>
        <dbReference type="Proteomes" id="UP000266441"/>
    </source>
</evidence>
<dbReference type="Proteomes" id="UP000266441">
    <property type="component" value="Unassembled WGS sequence"/>
</dbReference>
<dbReference type="AlphaFoldDB" id="A0A399D1Z0"/>
<organism evidence="6 7">
    <name type="scientific">Mariniphaga sediminis</name>
    <dbReference type="NCBI Taxonomy" id="1628158"/>
    <lineage>
        <taxon>Bacteria</taxon>
        <taxon>Pseudomonadati</taxon>
        <taxon>Bacteroidota</taxon>
        <taxon>Bacteroidia</taxon>
        <taxon>Marinilabiliales</taxon>
        <taxon>Prolixibacteraceae</taxon>
        <taxon>Mariniphaga</taxon>
    </lineage>
</organism>
<proteinExistence type="predicted"/>
<dbReference type="GO" id="GO:0016020">
    <property type="term" value="C:membrane"/>
    <property type="evidence" value="ECO:0007669"/>
    <property type="project" value="UniProtKB-SubCell"/>
</dbReference>
<dbReference type="EMBL" id="QWET01000005">
    <property type="protein sequence ID" value="RIH65669.1"/>
    <property type="molecule type" value="Genomic_DNA"/>
</dbReference>